<evidence type="ECO:0000313" key="2">
    <source>
        <dbReference type="Proteomes" id="UP001430374"/>
    </source>
</evidence>
<dbReference type="EMBL" id="JACSGT010000001">
    <property type="protein sequence ID" value="MCF2219274.1"/>
    <property type="molecule type" value="Genomic_DNA"/>
</dbReference>
<comment type="caution">
    <text evidence="1">The sequence shown here is derived from an EMBL/GenBank/DDBJ whole genome shotgun (WGS) entry which is preliminary data.</text>
</comment>
<keyword evidence="2" id="KW-1185">Reference proteome</keyword>
<dbReference type="Proteomes" id="UP001430374">
    <property type="component" value="Unassembled WGS sequence"/>
</dbReference>
<dbReference type="RefSeq" id="WP_235130933.1">
    <property type="nucleotide sequence ID" value="NZ_JACSGT010000001.1"/>
</dbReference>
<protein>
    <recommendedName>
        <fullName evidence="3">DUF1571 domain-containing protein</fullName>
    </recommendedName>
</protein>
<organism evidence="1 2">
    <name type="scientific">Chryseobacterium indicum</name>
    <dbReference type="NCBI Taxonomy" id="2766954"/>
    <lineage>
        <taxon>Bacteria</taxon>
        <taxon>Pseudomonadati</taxon>
        <taxon>Bacteroidota</taxon>
        <taxon>Flavobacteriia</taxon>
        <taxon>Flavobacteriales</taxon>
        <taxon>Weeksellaceae</taxon>
        <taxon>Chryseobacterium group</taxon>
        <taxon>Chryseobacterium</taxon>
    </lineage>
</organism>
<sequence length="315" mass="36619">MKIKMLGILLVSQFCYSQNIIQTDIQGKKLNDFVQLENKLGSKVVKTDEEYISFEPVLQPVIFERKEKEIPNLRVFYKAYKTDSAIAEILYEWDVYNFDKGENVKKPISFNKAMIKKYEELISEVSKKYGKSHQKGNLNNLNLLNSREGLHRSDEWKIKDSINIFAYIDLSEYYERQGMMATVPGHKIRLYVKNERKEDDGNALGKEKVSLYTIEFLKFIEKLKTSDFAGARYLLSEKIAGSTTDDMLKTLAENIHFDKQIDVFMTGFQLVNDGSQYPMVQFKYKEDVSPPKEMITVLFEDSGKIIGIKPMKRLE</sequence>
<name>A0ABS9C3Y2_9FLAO</name>
<proteinExistence type="predicted"/>
<gene>
    <name evidence="1" type="ORF">H9Q08_08150</name>
</gene>
<reference evidence="1" key="1">
    <citation type="submission" date="2021-08" db="EMBL/GenBank/DDBJ databases">
        <title>Complete genome sequence of Chryseobacterium sp strain PS-8.</title>
        <authorList>
            <person name="Das S.K."/>
        </authorList>
    </citation>
    <scope>NUCLEOTIDE SEQUENCE</scope>
    <source>
        <strain evidence="1">PS-8</strain>
    </source>
</reference>
<accession>A0ABS9C3Y2</accession>
<evidence type="ECO:0008006" key="3">
    <source>
        <dbReference type="Google" id="ProtNLM"/>
    </source>
</evidence>
<evidence type="ECO:0000313" key="1">
    <source>
        <dbReference type="EMBL" id="MCF2219274.1"/>
    </source>
</evidence>